<keyword evidence="1" id="KW-1133">Transmembrane helix</keyword>
<keyword evidence="1" id="KW-0472">Membrane</keyword>
<dbReference type="STRING" id="1291734.FD02_GL000827"/>
<feature type="transmembrane region" description="Helical" evidence="1">
    <location>
        <begin position="38"/>
        <end position="58"/>
    </location>
</feature>
<dbReference type="PATRIC" id="fig|1291734.4.peg.853"/>
<feature type="transmembrane region" description="Helical" evidence="1">
    <location>
        <begin position="12"/>
        <end position="32"/>
    </location>
</feature>
<comment type="caution">
    <text evidence="2">The sequence shown here is derived from an EMBL/GenBank/DDBJ whole genome shotgun (WGS) entry which is preliminary data.</text>
</comment>
<accession>A0A0R1JS91</accession>
<organism evidence="2 3">
    <name type="scientific">Lacticaseibacillus nasuensis JCM 17158</name>
    <dbReference type="NCBI Taxonomy" id="1291734"/>
    <lineage>
        <taxon>Bacteria</taxon>
        <taxon>Bacillati</taxon>
        <taxon>Bacillota</taxon>
        <taxon>Bacilli</taxon>
        <taxon>Lactobacillales</taxon>
        <taxon>Lactobacillaceae</taxon>
        <taxon>Lacticaseibacillus</taxon>
    </lineage>
</organism>
<dbReference type="RefSeq" id="WP_054722211.1">
    <property type="nucleotide sequence ID" value="NZ_AZDJ01000001.1"/>
</dbReference>
<proteinExistence type="predicted"/>
<keyword evidence="3" id="KW-1185">Reference proteome</keyword>
<dbReference type="AlphaFoldDB" id="A0A0R1JS91"/>
<evidence type="ECO:0000313" key="3">
    <source>
        <dbReference type="Proteomes" id="UP000051804"/>
    </source>
</evidence>
<evidence type="ECO:0000313" key="2">
    <source>
        <dbReference type="EMBL" id="KRK74230.1"/>
    </source>
</evidence>
<reference evidence="2 3" key="1">
    <citation type="journal article" date="2015" name="Genome Announc.">
        <title>Expanding the biotechnology potential of lactobacilli through comparative genomics of 213 strains and associated genera.</title>
        <authorList>
            <person name="Sun Z."/>
            <person name="Harris H.M."/>
            <person name="McCann A."/>
            <person name="Guo C."/>
            <person name="Argimon S."/>
            <person name="Zhang W."/>
            <person name="Yang X."/>
            <person name="Jeffery I.B."/>
            <person name="Cooney J.C."/>
            <person name="Kagawa T.F."/>
            <person name="Liu W."/>
            <person name="Song Y."/>
            <person name="Salvetti E."/>
            <person name="Wrobel A."/>
            <person name="Rasinkangas P."/>
            <person name="Parkhill J."/>
            <person name="Rea M.C."/>
            <person name="O'Sullivan O."/>
            <person name="Ritari J."/>
            <person name="Douillard F.P."/>
            <person name="Paul Ross R."/>
            <person name="Yang R."/>
            <person name="Briner A.E."/>
            <person name="Felis G.E."/>
            <person name="de Vos W.M."/>
            <person name="Barrangou R."/>
            <person name="Klaenhammer T.R."/>
            <person name="Caufield P.W."/>
            <person name="Cui Y."/>
            <person name="Zhang H."/>
            <person name="O'Toole P.W."/>
        </authorList>
    </citation>
    <scope>NUCLEOTIDE SEQUENCE [LARGE SCALE GENOMIC DNA]</scope>
    <source>
        <strain evidence="2 3">JCM 17158</strain>
    </source>
</reference>
<evidence type="ECO:0000256" key="1">
    <source>
        <dbReference type="SAM" id="Phobius"/>
    </source>
</evidence>
<dbReference type="EMBL" id="AZDJ01000001">
    <property type="protein sequence ID" value="KRK74230.1"/>
    <property type="molecule type" value="Genomic_DNA"/>
</dbReference>
<keyword evidence="1" id="KW-0812">Transmembrane</keyword>
<gene>
    <name evidence="2" type="ORF">FD02_GL000827</name>
</gene>
<dbReference type="Proteomes" id="UP000051804">
    <property type="component" value="Unassembled WGS sequence"/>
</dbReference>
<name>A0A0R1JS91_9LACO</name>
<sequence length="63" mass="7267">MSRDVAVWRTRTVQATIFAALLWLGRIAFGLWWLIFPIMAALVVALICLGYASVLWWLDHHPE</sequence>
<protein>
    <submittedName>
        <fullName evidence="2">Uncharacterized protein</fullName>
    </submittedName>
</protein>
<dbReference type="OrthoDB" id="2322928at2"/>